<keyword evidence="2" id="KW-1185">Reference proteome</keyword>
<evidence type="ECO:0000313" key="2">
    <source>
        <dbReference type="Proteomes" id="UP000759537"/>
    </source>
</evidence>
<name>A0A9P5MPP0_9AGAM</name>
<accession>A0A9P5MPP0</accession>
<dbReference type="Proteomes" id="UP000759537">
    <property type="component" value="Unassembled WGS sequence"/>
</dbReference>
<reference evidence="1" key="2">
    <citation type="journal article" date="2020" name="Nat. Commun.">
        <title>Large-scale genome sequencing of mycorrhizal fungi provides insights into the early evolution of symbiotic traits.</title>
        <authorList>
            <person name="Miyauchi S."/>
            <person name="Kiss E."/>
            <person name="Kuo A."/>
            <person name="Drula E."/>
            <person name="Kohler A."/>
            <person name="Sanchez-Garcia M."/>
            <person name="Morin E."/>
            <person name="Andreopoulos B."/>
            <person name="Barry K.W."/>
            <person name="Bonito G."/>
            <person name="Buee M."/>
            <person name="Carver A."/>
            <person name="Chen C."/>
            <person name="Cichocki N."/>
            <person name="Clum A."/>
            <person name="Culley D."/>
            <person name="Crous P.W."/>
            <person name="Fauchery L."/>
            <person name="Girlanda M."/>
            <person name="Hayes R.D."/>
            <person name="Keri Z."/>
            <person name="LaButti K."/>
            <person name="Lipzen A."/>
            <person name="Lombard V."/>
            <person name="Magnuson J."/>
            <person name="Maillard F."/>
            <person name="Murat C."/>
            <person name="Nolan M."/>
            <person name="Ohm R.A."/>
            <person name="Pangilinan J."/>
            <person name="Pereira M.F."/>
            <person name="Perotto S."/>
            <person name="Peter M."/>
            <person name="Pfister S."/>
            <person name="Riley R."/>
            <person name="Sitrit Y."/>
            <person name="Stielow J.B."/>
            <person name="Szollosi G."/>
            <person name="Zifcakova L."/>
            <person name="Stursova M."/>
            <person name="Spatafora J.W."/>
            <person name="Tedersoo L."/>
            <person name="Vaario L.M."/>
            <person name="Yamada A."/>
            <person name="Yan M."/>
            <person name="Wang P."/>
            <person name="Xu J."/>
            <person name="Bruns T."/>
            <person name="Baldrian P."/>
            <person name="Vilgalys R."/>
            <person name="Dunand C."/>
            <person name="Henrissat B."/>
            <person name="Grigoriev I.V."/>
            <person name="Hibbett D."/>
            <person name="Nagy L.G."/>
            <person name="Martin F.M."/>
        </authorList>
    </citation>
    <scope>NUCLEOTIDE SEQUENCE</scope>
    <source>
        <strain evidence="1">Prilba</strain>
    </source>
</reference>
<comment type="caution">
    <text evidence="1">The sequence shown here is derived from an EMBL/GenBank/DDBJ whole genome shotgun (WGS) entry which is preliminary data.</text>
</comment>
<organism evidence="1 2">
    <name type="scientific">Russula ochroleuca</name>
    <dbReference type="NCBI Taxonomy" id="152965"/>
    <lineage>
        <taxon>Eukaryota</taxon>
        <taxon>Fungi</taxon>
        <taxon>Dikarya</taxon>
        <taxon>Basidiomycota</taxon>
        <taxon>Agaricomycotina</taxon>
        <taxon>Agaricomycetes</taxon>
        <taxon>Russulales</taxon>
        <taxon>Russulaceae</taxon>
        <taxon>Russula</taxon>
    </lineage>
</organism>
<proteinExistence type="predicted"/>
<gene>
    <name evidence="1" type="ORF">DFH94DRAFT_684680</name>
</gene>
<dbReference type="EMBL" id="WHVB01000021">
    <property type="protein sequence ID" value="KAF8472236.1"/>
    <property type="molecule type" value="Genomic_DNA"/>
</dbReference>
<protein>
    <submittedName>
        <fullName evidence="1">Uncharacterized protein</fullName>
    </submittedName>
</protein>
<reference evidence="1" key="1">
    <citation type="submission" date="2019-10" db="EMBL/GenBank/DDBJ databases">
        <authorList>
            <consortium name="DOE Joint Genome Institute"/>
            <person name="Kuo A."/>
            <person name="Miyauchi S."/>
            <person name="Kiss E."/>
            <person name="Drula E."/>
            <person name="Kohler A."/>
            <person name="Sanchez-Garcia M."/>
            <person name="Andreopoulos B."/>
            <person name="Barry K.W."/>
            <person name="Bonito G."/>
            <person name="Buee M."/>
            <person name="Carver A."/>
            <person name="Chen C."/>
            <person name="Cichocki N."/>
            <person name="Clum A."/>
            <person name="Culley D."/>
            <person name="Crous P.W."/>
            <person name="Fauchery L."/>
            <person name="Girlanda M."/>
            <person name="Hayes R."/>
            <person name="Keri Z."/>
            <person name="LaButti K."/>
            <person name="Lipzen A."/>
            <person name="Lombard V."/>
            <person name="Magnuson J."/>
            <person name="Maillard F."/>
            <person name="Morin E."/>
            <person name="Murat C."/>
            <person name="Nolan M."/>
            <person name="Ohm R."/>
            <person name="Pangilinan J."/>
            <person name="Pereira M."/>
            <person name="Perotto S."/>
            <person name="Peter M."/>
            <person name="Riley R."/>
            <person name="Sitrit Y."/>
            <person name="Stielow B."/>
            <person name="Szollosi G."/>
            <person name="Zifcakova L."/>
            <person name="Stursova M."/>
            <person name="Spatafora J.W."/>
            <person name="Tedersoo L."/>
            <person name="Vaario L.-M."/>
            <person name="Yamada A."/>
            <person name="Yan M."/>
            <person name="Wang P."/>
            <person name="Xu J."/>
            <person name="Bruns T."/>
            <person name="Baldrian P."/>
            <person name="Vilgalys R."/>
            <person name="Henrissat B."/>
            <person name="Grigoriev I.V."/>
            <person name="Hibbett D."/>
            <person name="Nagy L.G."/>
            <person name="Martin F.M."/>
        </authorList>
    </citation>
    <scope>NUCLEOTIDE SEQUENCE</scope>
    <source>
        <strain evidence="1">Prilba</strain>
    </source>
</reference>
<evidence type="ECO:0000313" key="1">
    <source>
        <dbReference type="EMBL" id="KAF8472236.1"/>
    </source>
</evidence>
<sequence>MPIDCGNEYCRAPEKALAESMWKVDELTHPYRVIVNGVDTVYTKPNVNKNDDCVSRACGPEESWLSVKDLAVDGNGDTERCFWKLLARDPGREINIGSNNYGGTVLGPNYCPTSLPSSFPASAIRCTLNGQSGNGESKNHVKIWKYNLQYIRHRGAASLRMVRDGDEDQKVRVPGPKWRRMSAVASNDFPVRSIHPQPMSLVHPFSPSGHYRFEGGLEEIGIGDCCRCSHDFRLAHARVQSGTNRERVESESDR</sequence>
<dbReference type="AlphaFoldDB" id="A0A9P5MPP0"/>